<evidence type="ECO:0000313" key="4">
    <source>
        <dbReference type="Proteomes" id="UP000265742"/>
    </source>
</evidence>
<feature type="compositionally biased region" description="Basic and acidic residues" evidence="1">
    <location>
        <begin position="13"/>
        <end position="28"/>
    </location>
</feature>
<dbReference type="PANTHER" id="PTHR30514:SF18">
    <property type="entry name" value="RPIR-FAMILY TRANSCRIPTIONAL REGULATOR"/>
    <property type="match status" value="1"/>
</dbReference>
<dbReference type="Gene3D" id="1.10.10.10">
    <property type="entry name" value="Winged helix-like DNA-binding domain superfamily/Winged helix DNA-binding domain"/>
    <property type="match status" value="1"/>
</dbReference>
<accession>A0A3A1TRV9</accession>
<feature type="compositionally biased region" description="Basic residues" evidence="1">
    <location>
        <begin position="1"/>
        <end position="12"/>
    </location>
</feature>
<evidence type="ECO:0000256" key="1">
    <source>
        <dbReference type="SAM" id="MobiDB-lite"/>
    </source>
</evidence>
<organism evidence="3 4">
    <name type="scientific">Amnibacterium setariae</name>
    <dbReference type="NCBI Taxonomy" id="2306585"/>
    <lineage>
        <taxon>Bacteria</taxon>
        <taxon>Bacillati</taxon>
        <taxon>Actinomycetota</taxon>
        <taxon>Actinomycetes</taxon>
        <taxon>Micrococcales</taxon>
        <taxon>Microbacteriaceae</taxon>
        <taxon>Amnibacterium</taxon>
    </lineage>
</organism>
<feature type="compositionally biased region" description="Basic residues" evidence="1">
    <location>
        <begin position="29"/>
        <end position="40"/>
    </location>
</feature>
<proteinExistence type="predicted"/>
<dbReference type="InterPro" id="IPR047640">
    <property type="entry name" value="RpiR-like"/>
</dbReference>
<evidence type="ECO:0000259" key="2">
    <source>
        <dbReference type="PROSITE" id="PS51071"/>
    </source>
</evidence>
<dbReference type="Gene3D" id="3.40.50.10490">
    <property type="entry name" value="Glucose-6-phosphate isomerase like protein, domain 1"/>
    <property type="match status" value="1"/>
</dbReference>
<keyword evidence="4" id="KW-1185">Reference proteome</keyword>
<evidence type="ECO:0000313" key="3">
    <source>
        <dbReference type="EMBL" id="RIX26425.1"/>
    </source>
</evidence>
<protein>
    <submittedName>
        <fullName evidence="3">MurR/RpiR family transcriptional regulator</fullName>
    </submittedName>
</protein>
<dbReference type="Proteomes" id="UP000265742">
    <property type="component" value="Unassembled WGS sequence"/>
</dbReference>
<dbReference type="AlphaFoldDB" id="A0A3A1TRV9"/>
<dbReference type="EMBL" id="QXTG01000003">
    <property type="protein sequence ID" value="RIX26425.1"/>
    <property type="molecule type" value="Genomic_DNA"/>
</dbReference>
<dbReference type="Pfam" id="PF01418">
    <property type="entry name" value="HTH_6"/>
    <property type="match status" value="1"/>
</dbReference>
<dbReference type="InterPro" id="IPR036388">
    <property type="entry name" value="WH-like_DNA-bd_sf"/>
</dbReference>
<dbReference type="GO" id="GO:0097367">
    <property type="term" value="F:carbohydrate derivative binding"/>
    <property type="evidence" value="ECO:0007669"/>
    <property type="project" value="InterPro"/>
</dbReference>
<dbReference type="InterPro" id="IPR009057">
    <property type="entry name" value="Homeodomain-like_sf"/>
</dbReference>
<dbReference type="GO" id="GO:0003677">
    <property type="term" value="F:DNA binding"/>
    <property type="evidence" value="ECO:0007669"/>
    <property type="project" value="InterPro"/>
</dbReference>
<feature type="region of interest" description="Disordered" evidence="1">
    <location>
        <begin position="1"/>
        <end position="92"/>
    </location>
</feature>
<dbReference type="PROSITE" id="PS51071">
    <property type="entry name" value="HTH_RPIR"/>
    <property type="match status" value="1"/>
</dbReference>
<comment type="caution">
    <text evidence="3">The sequence shown here is derived from an EMBL/GenBank/DDBJ whole genome shotgun (WGS) entry which is preliminary data.</text>
</comment>
<gene>
    <name evidence="3" type="ORF">D1781_15895</name>
</gene>
<reference evidence="4" key="1">
    <citation type="submission" date="2018-09" db="EMBL/GenBank/DDBJ databases">
        <authorList>
            <person name="Kim I."/>
        </authorList>
    </citation>
    <scope>NUCLEOTIDE SEQUENCE [LARGE SCALE GENOMIC DNA]</scope>
    <source>
        <strain evidence="4">DD4a</strain>
    </source>
</reference>
<dbReference type="InterPro" id="IPR000281">
    <property type="entry name" value="HTH_RpiR"/>
</dbReference>
<feature type="compositionally biased region" description="Basic residues" evidence="1">
    <location>
        <begin position="66"/>
        <end position="83"/>
    </location>
</feature>
<name>A0A3A1TRV9_9MICO</name>
<dbReference type="GO" id="GO:0003700">
    <property type="term" value="F:DNA-binding transcription factor activity"/>
    <property type="evidence" value="ECO:0007669"/>
    <property type="project" value="InterPro"/>
</dbReference>
<dbReference type="PANTHER" id="PTHR30514">
    <property type="entry name" value="GLUCOKINASE"/>
    <property type="match status" value="1"/>
</dbReference>
<sequence>MRPGARRRRRGGGPRDRRRDPDADLEPRRPRRHGRGRRDRRRDALPPLRERRRQPPPRRDGDPRGHGGRAGRLRGGGPRRRPPGRGVTAPGTLVERIDAAWTALGPQEQRVAGFLRARPDESALYNAAELARRTGVSKATVSRTFQRLGFAGAQEARDLLRAQRGAGLPVVVDDPDDAVAAQASRDAANVQRLAAETDRAALDAAAHAVAVARQVVVLGFRSGFPVAMLLRQALVQARPDVRLVPEHGQTLGEELVGLGADDVVVVVGLRRRPASFDDVLRALDTAPSRTLLLADPSLGPTPADWRFDAAIESASPFDSYAAPLALVSALAGRVLAGLDGAGAARVAAVRAAYADLGELGA</sequence>
<dbReference type="SUPFAM" id="SSF46689">
    <property type="entry name" value="Homeodomain-like"/>
    <property type="match status" value="1"/>
</dbReference>
<feature type="domain" description="HTH rpiR-type" evidence="2">
    <location>
        <begin position="91"/>
        <end position="167"/>
    </location>
</feature>